<accession>A0ABU8JNB8</accession>
<gene>
    <name evidence="1" type="ORF">WCU84_14810</name>
</gene>
<evidence type="ECO:0000313" key="1">
    <source>
        <dbReference type="EMBL" id="MEI7064928.1"/>
    </source>
</evidence>
<dbReference type="RefSeq" id="WP_336680501.1">
    <property type="nucleotide sequence ID" value="NZ_JBBBOO010000010.1"/>
</dbReference>
<keyword evidence="2" id="KW-1185">Reference proteome</keyword>
<dbReference type="EMBL" id="JBBBOO010000010">
    <property type="protein sequence ID" value="MEI7064928.1"/>
    <property type="molecule type" value="Genomic_DNA"/>
</dbReference>
<evidence type="ECO:0000313" key="2">
    <source>
        <dbReference type="Proteomes" id="UP001359469"/>
    </source>
</evidence>
<comment type="caution">
    <text evidence="1">The sequence shown here is derived from an EMBL/GenBank/DDBJ whole genome shotgun (WGS) entry which is preliminary data.</text>
</comment>
<proteinExistence type="predicted"/>
<protein>
    <submittedName>
        <fullName evidence="1">Uncharacterized protein</fullName>
    </submittedName>
</protein>
<reference evidence="1 2" key="1">
    <citation type="submission" date="2024-03" db="EMBL/GenBank/DDBJ databases">
        <title>Analysis of soft rot Pectobacteriaceae population diversity in US potato growing regions between 2016 and 2022.</title>
        <authorList>
            <person name="Ma X."/>
            <person name="Zhang X."/>
            <person name="Stodghill P."/>
            <person name="Rioux R."/>
            <person name="Babler B."/>
            <person name="Shrestha S."/>
            <person name="Babler B."/>
            <person name="Rivedal H."/>
            <person name="Frost K."/>
            <person name="Hao J."/>
            <person name="Secor G."/>
            <person name="Swingle B."/>
        </authorList>
    </citation>
    <scope>NUCLEOTIDE SEQUENCE [LARGE SCALE GENOMIC DNA]</scope>
    <source>
        <strain evidence="1 2">SR64</strain>
    </source>
</reference>
<name>A0ABU8JNB8_DICCH</name>
<dbReference type="Proteomes" id="UP001359469">
    <property type="component" value="Unassembled WGS sequence"/>
</dbReference>
<sequence length="42" mass="4834">MSKTLHVSRGGRKWYGWKMRKPTGVSLFFCHNPGWLGNGKKV</sequence>
<organism evidence="1 2">
    <name type="scientific">Dickeya chrysanthemi</name>
    <name type="common">Pectobacterium chrysanthemi</name>
    <name type="synonym">Erwinia chrysanthemi</name>
    <dbReference type="NCBI Taxonomy" id="556"/>
    <lineage>
        <taxon>Bacteria</taxon>
        <taxon>Pseudomonadati</taxon>
        <taxon>Pseudomonadota</taxon>
        <taxon>Gammaproteobacteria</taxon>
        <taxon>Enterobacterales</taxon>
        <taxon>Pectobacteriaceae</taxon>
        <taxon>Dickeya</taxon>
    </lineage>
</organism>